<keyword evidence="1" id="KW-0677">Repeat</keyword>
<dbReference type="PROSITE" id="PS50005">
    <property type="entry name" value="TPR"/>
    <property type="match status" value="2"/>
</dbReference>
<dbReference type="Pfam" id="PF14559">
    <property type="entry name" value="TPR_19"/>
    <property type="match status" value="1"/>
</dbReference>
<evidence type="ECO:0008006" key="4">
    <source>
        <dbReference type="Google" id="ProtNLM"/>
    </source>
</evidence>
<reference evidence="3" key="1">
    <citation type="submission" date="2019-08" db="EMBL/GenBank/DDBJ databases">
        <authorList>
            <person name="Kucharzyk K."/>
            <person name="Murdoch R.W."/>
            <person name="Higgins S."/>
            <person name="Loffler F."/>
        </authorList>
    </citation>
    <scope>NUCLEOTIDE SEQUENCE</scope>
</reference>
<evidence type="ECO:0000256" key="2">
    <source>
        <dbReference type="ARBA" id="ARBA00022803"/>
    </source>
</evidence>
<protein>
    <recommendedName>
        <fullName evidence="4">Tetratricopeptide repeat protein</fullName>
    </recommendedName>
</protein>
<dbReference type="InterPro" id="IPR051685">
    <property type="entry name" value="Ycf3/AcsC/BcsC/TPR_MFPF"/>
</dbReference>
<sequence>MFKESYILDSMQIEVWESLADVYSVVENYDQSDFFYEKILLKSPNNLTACNNYAYYLSNRNKDLDKALILAQRALDGNSESSEYLDTYGWIKFKLGDYQVALEFVEKSLQYNDTHSEVYGHLADIYLMLGNIVEAKKALDKALVIDPDNIKLLEKRKLLETK</sequence>
<dbReference type="InterPro" id="IPR011990">
    <property type="entry name" value="TPR-like_helical_dom_sf"/>
</dbReference>
<comment type="caution">
    <text evidence="3">The sequence shown here is derived from an EMBL/GenBank/DDBJ whole genome shotgun (WGS) entry which is preliminary data.</text>
</comment>
<evidence type="ECO:0000313" key="3">
    <source>
        <dbReference type="EMBL" id="MPN18818.1"/>
    </source>
</evidence>
<evidence type="ECO:0000256" key="1">
    <source>
        <dbReference type="ARBA" id="ARBA00022737"/>
    </source>
</evidence>
<accession>A0A645FWB9</accession>
<name>A0A645FWB9_9ZZZZ</name>
<dbReference type="AlphaFoldDB" id="A0A645FWB9"/>
<dbReference type="EMBL" id="VSSQ01066238">
    <property type="protein sequence ID" value="MPN18818.1"/>
    <property type="molecule type" value="Genomic_DNA"/>
</dbReference>
<keyword evidence="2" id="KW-0802">TPR repeat</keyword>
<dbReference type="SUPFAM" id="SSF48452">
    <property type="entry name" value="TPR-like"/>
    <property type="match status" value="1"/>
</dbReference>
<proteinExistence type="predicted"/>
<dbReference type="Gene3D" id="1.25.40.10">
    <property type="entry name" value="Tetratricopeptide repeat domain"/>
    <property type="match status" value="1"/>
</dbReference>
<dbReference type="SMART" id="SM00028">
    <property type="entry name" value="TPR"/>
    <property type="match status" value="3"/>
</dbReference>
<dbReference type="PANTHER" id="PTHR44943">
    <property type="entry name" value="CELLULOSE SYNTHASE OPERON PROTEIN C"/>
    <property type="match status" value="1"/>
</dbReference>
<gene>
    <name evidence="3" type="ORF">SDC9_166183</name>
</gene>
<dbReference type="PANTHER" id="PTHR44943:SF8">
    <property type="entry name" value="TPR REPEAT-CONTAINING PROTEIN MJ0263"/>
    <property type="match status" value="1"/>
</dbReference>
<dbReference type="InterPro" id="IPR019734">
    <property type="entry name" value="TPR_rpt"/>
</dbReference>
<organism evidence="3">
    <name type="scientific">bioreactor metagenome</name>
    <dbReference type="NCBI Taxonomy" id="1076179"/>
    <lineage>
        <taxon>unclassified sequences</taxon>
        <taxon>metagenomes</taxon>
        <taxon>ecological metagenomes</taxon>
    </lineage>
</organism>